<sequence>MNHFDPYRFISNWLEIGKFVSFHSYIQCIIGIHEVPKDSALGRLKGSDNARLTVE</sequence>
<organism evidence="1 2">
    <name type="scientific">Helianthus annuus</name>
    <name type="common">Common sunflower</name>
    <dbReference type="NCBI Taxonomy" id="4232"/>
    <lineage>
        <taxon>Eukaryota</taxon>
        <taxon>Viridiplantae</taxon>
        <taxon>Streptophyta</taxon>
        <taxon>Embryophyta</taxon>
        <taxon>Tracheophyta</taxon>
        <taxon>Spermatophyta</taxon>
        <taxon>Magnoliopsida</taxon>
        <taxon>eudicotyledons</taxon>
        <taxon>Gunneridae</taxon>
        <taxon>Pentapetalae</taxon>
        <taxon>asterids</taxon>
        <taxon>campanulids</taxon>
        <taxon>Asterales</taxon>
        <taxon>Asteraceae</taxon>
        <taxon>Asteroideae</taxon>
        <taxon>Heliantheae alliance</taxon>
        <taxon>Heliantheae</taxon>
        <taxon>Helianthus</taxon>
    </lineage>
</organism>
<dbReference type="EMBL" id="CM007894">
    <property type="protein sequence ID" value="OTG24802.1"/>
    <property type="molecule type" value="Genomic_DNA"/>
</dbReference>
<keyword evidence="2" id="KW-1185">Reference proteome</keyword>
<gene>
    <name evidence="1" type="ORF">HannXRQ_Chr05g0140751</name>
</gene>
<proteinExistence type="predicted"/>
<dbReference type="Proteomes" id="UP000215914">
    <property type="component" value="Chromosome 5"/>
</dbReference>
<accession>A0A251UPW1</accession>
<evidence type="ECO:0000313" key="1">
    <source>
        <dbReference type="EMBL" id="OTG24802.1"/>
    </source>
</evidence>
<reference evidence="2" key="1">
    <citation type="journal article" date="2017" name="Nature">
        <title>The sunflower genome provides insights into oil metabolism, flowering and Asterid evolution.</title>
        <authorList>
            <person name="Badouin H."/>
            <person name="Gouzy J."/>
            <person name="Grassa C.J."/>
            <person name="Murat F."/>
            <person name="Staton S.E."/>
            <person name="Cottret L."/>
            <person name="Lelandais-Briere C."/>
            <person name="Owens G.L."/>
            <person name="Carrere S."/>
            <person name="Mayjonade B."/>
            <person name="Legrand L."/>
            <person name="Gill N."/>
            <person name="Kane N.C."/>
            <person name="Bowers J.E."/>
            <person name="Hubner S."/>
            <person name="Bellec A."/>
            <person name="Berard A."/>
            <person name="Berges H."/>
            <person name="Blanchet N."/>
            <person name="Boniface M.C."/>
            <person name="Brunel D."/>
            <person name="Catrice O."/>
            <person name="Chaidir N."/>
            <person name="Claudel C."/>
            <person name="Donnadieu C."/>
            <person name="Faraut T."/>
            <person name="Fievet G."/>
            <person name="Helmstetter N."/>
            <person name="King M."/>
            <person name="Knapp S.J."/>
            <person name="Lai Z."/>
            <person name="Le Paslier M.C."/>
            <person name="Lippi Y."/>
            <person name="Lorenzon L."/>
            <person name="Mandel J.R."/>
            <person name="Marage G."/>
            <person name="Marchand G."/>
            <person name="Marquand E."/>
            <person name="Bret-Mestries E."/>
            <person name="Morien E."/>
            <person name="Nambeesan S."/>
            <person name="Nguyen T."/>
            <person name="Pegot-Espagnet P."/>
            <person name="Pouilly N."/>
            <person name="Raftis F."/>
            <person name="Sallet E."/>
            <person name="Schiex T."/>
            <person name="Thomas J."/>
            <person name="Vandecasteele C."/>
            <person name="Vares D."/>
            <person name="Vear F."/>
            <person name="Vautrin S."/>
            <person name="Crespi M."/>
            <person name="Mangin B."/>
            <person name="Burke J.M."/>
            <person name="Salse J."/>
            <person name="Munos S."/>
            <person name="Vincourt P."/>
            <person name="Rieseberg L.H."/>
            <person name="Langlade N.B."/>
        </authorList>
    </citation>
    <scope>NUCLEOTIDE SEQUENCE [LARGE SCALE GENOMIC DNA]</scope>
    <source>
        <strain evidence="2">cv. SF193</strain>
    </source>
</reference>
<dbReference type="InParanoid" id="A0A251UPW1"/>
<name>A0A251UPW1_HELAN</name>
<protein>
    <submittedName>
        <fullName evidence="1">Uncharacterized protein</fullName>
    </submittedName>
</protein>
<evidence type="ECO:0000313" key="2">
    <source>
        <dbReference type="Proteomes" id="UP000215914"/>
    </source>
</evidence>
<dbReference type="AlphaFoldDB" id="A0A251UPW1"/>